<keyword evidence="2" id="KW-0472">Membrane</keyword>
<feature type="region of interest" description="Disordered" evidence="1">
    <location>
        <begin position="450"/>
        <end position="484"/>
    </location>
</feature>
<organism evidence="3 4">
    <name type="scientific">Trichoglossum hirsutum</name>
    <dbReference type="NCBI Taxonomy" id="265104"/>
    <lineage>
        <taxon>Eukaryota</taxon>
        <taxon>Fungi</taxon>
        <taxon>Dikarya</taxon>
        <taxon>Ascomycota</taxon>
        <taxon>Pezizomycotina</taxon>
        <taxon>Geoglossomycetes</taxon>
        <taxon>Geoglossales</taxon>
        <taxon>Geoglossaceae</taxon>
        <taxon>Trichoglossum</taxon>
    </lineage>
</organism>
<evidence type="ECO:0000313" key="4">
    <source>
        <dbReference type="Proteomes" id="UP000750711"/>
    </source>
</evidence>
<feature type="region of interest" description="Disordered" evidence="1">
    <location>
        <begin position="382"/>
        <end position="407"/>
    </location>
</feature>
<evidence type="ECO:0000313" key="3">
    <source>
        <dbReference type="EMBL" id="KAH0562730.1"/>
    </source>
</evidence>
<dbReference type="InterPro" id="IPR021109">
    <property type="entry name" value="Peptidase_aspartic_dom_sf"/>
</dbReference>
<keyword evidence="4" id="KW-1185">Reference proteome</keyword>
<dbReference type="SUPFAM" id="SSF50630">
    <property type="entry name" value="Acid proteases"/>
    <property type="match status" value="1"/>
</dbReference>
<proteinExistence type="predicted"/>
<comment type="caution">
    <text evidence="3">The sequence shown here is derived from an EMBL/GenBank/DDBJ whole genome shotgun (WGS) entry which is preliminary data.</text>
</comment>
<keyword evidence="2" id="KW-0812">Transmembrane</keyword>
<evidence type="ECO:0000256" key="2">
    <source>
        <dbReference type="SAM" id="Phobius"/>
    </source>
</evidence>
<evidence type="ECO:0008006" key="5">
    <source>
        <dbReference type="Google" id="ProtNLM"/>
    </source>
</evidence>
<name>A0A9P8LEG8_9PEZI</name>
<gene>
    <name evidence="3" type="ORF">GP486_002607</name>
</gene>
<feature type="compositionally biased region" description="Polar residues" evidence="1">
    <location>
        <begin position="473"/>
        <end position="484"/>
    </location>
</feature>
<feature type="transmembrane region" description="Helical" evidence="2">
    <location>
        <begin position="417"/>
        <end position="440"/>
    </location>
</feature>
<dbReference type="Proteomes" id="UP000750711">
    <property type="component" value="Unassembled WGS sequence"/>
</dbReference>
<protein>
    <recommendedName>
        <fullName evidence="5">Peptidase A1 domain-containing protein</fullName>
    </recommendedName>
</protein>
<accession>A0A9P8LEG8</accession>
<reference evidence="3" key="1">
    <citation type="submission" date="2021-03" db="EMBL/GenBank/DDBJ databases">
        <title>Comparative genomics and phylogenomic investigation of the class Geoglossomycetes provide insights into ecological specialization and systematics.</title>
        <authorList>
            <person name="Melie T."/>
            <person name="Pirro S."/>
            <person name="Miller A.N."/>
            <person name="Quandt A."/>
        </authorList>
    </citation>
    <scope>NUCLEOTIDE SEQUENCE</scope>
    <source>
        <strain evidence="3">CAQ_001_2017</strain>
    </source>
</reference>
<dbReference type="AlphaFoldDB" id="A0A9P8LEG8"/>
<evidence type="ECO:0000256" key="1">
    <source>
        <dbReference type="SAM" id="MobiDB-lite"/>
    </source>
</evidence>
<dbReference type="Gene3D" id="2.40.70.10">
    <property type="entry name" value="Acid Proteases"/>
    <property type="match status" value="1"/>
</dbReference>
<sequence length="484" mass="52393">MVSGVTAFGILTEVGGPVTQRICLAPSTVVNSTLLSVETLCEISDPNMTHRECESLRGGFFDKQKSTTWKDSSLSDFNNTRQNPVWEHFNPPGITDVGYDTLRFPESSDLAFYGYGLALNTRGNVSNQGMLGLGTNSLFVERALNESRSPSRSWSLDSGSQSLANPRSGELVIGGYNRGRKDGTFVWTNISDLSGERPCPLRTKIKAMKIILTDGSEEPLMSGAETIEACIEPSLLGVLNTDDNIFRFTPSMLANLKDRTNFNPDLMRLYSTDNALNLTYTETGLLYSSANTKNWSLSMTLDSGYTTTLPHYEVQGPLRGWNAFGEKVVVPNTTMVAVLNTPTGDGEAPTLGKVFLSQSLLVVDYINNRYGLTQSLTSPGPPDLVGLGCEDQASTPPPSSTASPTSIASKSAMSTGAIAGISVGAVAGVGFAVALAMAFWRRRVVDHEKKKRQLHRVTPISEMPGYTRRRSELTSTGDSYSQTE</sequence>
<dbReference type="EMBL" id="JAGHQM010000300">
    <property type="protein sequence ID" value="KAH0562730.1"/>
    <property type="molecule type" value="Genomic_DNA"/>
</dbReference>
<keyword evidence="2" id="KW-1133">Transmembrane helix</keyword>